<proteinExistence type="predicted"/>
<dbReference type="Pfam" id="PF13180">
    <property type="entry name" value="PDZ_2"/>
    <property type="match status" value="1"/>
</dbReference>
<evidence type="ECO:0000313" key="2">
    <source>
        <dbReference type="EMBL" id="QDV22241.1"/>
    </source>
</evidence>
<gene>
    <name evidence="2" type="ORF">Q31a_05250</name>
</gene>
<dbReference type="OrthoDB" id="255926at2"/>
<name>A0A518G0W7_9BACT</name>
<keyword evidence="2" id="KW-0378">Hydrolase</keyword>
<reference evidence="2 3" key="1">
    <citation type="submission" date="2019-02" db="EMBL/GenBank/DDBJ databases">
        <title>Deep-cultivation of Planctomycetes and their phenomic and genomic characterization uncovers novel biology.</title>
        <authorList>
            <person name="Wiegand S."/>
            <person name="Jogler M."/>
            <person name="Boedeker C."/>
            <person name="Pinto D."/>
            <person name="Vollmers J."/>
            <person name="Rivas-Marin E."/>
            <person name="Kohn T."/>
            <person name="Peeters S.H."/>
            <person name="Heuer A."/>
            <person name="Rast P."/>
            <person name="Oberbeckmann S."/>
            <person name="Bunk B."/>
            <person name="Jeske O."/>
            <person name="Meyerdierks A."/>
            <person name="Storesund J.E."/>
            <person name="Kallscheuer N."/>
            <person name="Luecker S."/>
            <person name="Lage O.M."/>
            <person name="Pohl T."/>
            <person name="Merkel B.J."/>
            <person name="Hornburger P."/>
            <person name="Mueller R.-W."/>
            <person name="Bruemmer F."/>
            <person name="Labrenz M."/>
            <person name="Spormann A.M."/>
            <person name="Op den Camp H."/>
            <person name="Overmann J."/>
            <person name="Amann R."/>
            <person name="Jetten M.S.M."/>
            <person name="Mascher T."/>
            <person name="Medema M.H."/>
            <person name="Devos D.P."/>
            <person name="Kaster A.-K."/>
            <person name="Ovreas L."/>
            <person name="Rohde M."/>
            <person name="Galperin M.Y."/>
            <person name="Jogler C."/>
        </authorList>
    </citation>
    <scope>NUCLEOTIDE SEQUENCE [LARGE SCALE GENOMIC DNA]</scope>
    <source>
        <strain evidence="2 3">Q31a</strain>
    </source>
</reference>
<protein>
    <submittedName>
        <fullName evidence="2">Serine endoprotease</fullName>
    </submittedName>
</protein>
<dbReference type="PROSITE" id="PS50106">
    <property type="entry name" value="PDZ"/>
    <property type="match status" value="1"/>
</dbReference>
<accession>A0A518G0W7</accession>
<dbReference type="InterPro" id="IPR036034">
    <property type="entry name" value="PDZ_sf"/>
</dbReference>
<keyword evidence="2" id="KW-0645">Protease</keyword>
<dbReference type="EMBL" id="CP036298">
    <property type="protein sequence ID" value="QDV22241.1"/>
    <property type="molecule type" value="Genomic_DNA"/>
</dbReference>
<dbReference type="GO" id="GO:0006508">
    <property type="term" value="P:proteolysis"/>
    <property type="evidence" value="ECO:0007669"/>
    <property type="project" value="UniProtKB-KW"/>
</dbReference>
<dbReference type="Gene3D" id="2.30.42.10">
    <property type="match status" value="1"/>
</dbReference>
<organism evidence="2 3">
    <name type="scientific">Aureliella helgolandensis</name>
    <dbReference type="NCBI Taxonomy" id="2527968"/>
    <lineage>
        <taxon>Bacteria</taxon>
        <taxon>Pseudomonadati</taxon>
        <taxon>Planctomycetota</taxon>
        <taxon>Planctomycetia</taxon>
        <taxon>Pirellulales</taxon>
        <taxon>Pirellulaceae</taxon>
        <taxon>Aureliella</taxon>
    </lineage>
</organism>
<dbReference type="RefSeq" id="WP_145073477.1">
    <property type="nucleotide sequence ID" value="NZ_CP036298.1"/>
</dbReference>
<dbReference type="KEGG" id="ahel:Q31a_05250"/>
<sequence length="158" mass="17247">MKHHLLVAGFLMLALGFTYAIYHNATREPRYVGGPVAIVQGTPPRHGMLGVSLSEAPNELMVGDVLVNGPAFQSGIQAADEIIAIDEMDVDSVEQFFAWIQTTQPGDRVVIRAIRSGTELGLDVRLCDFGSILALRRRGEFEELRALPELELEDGSGQ</sequence>
<dbReference type="GO" id="GO:0008233">
    <property type="term" value="F:peptidase activity"/>
    <property type="evidence" value="ECO:0007669"/>
    <property type="project" value="UniProtKB-KW"/>
</dbReference>
<dbReference type="InterPro" id="IPR001478">
    <property type="entry name" value="PDZ"/>
</dbReference>
<dbReference type="SMART" id="SM00228">
    <property type="entry name" value="PDZ"/>
    <property type="match status" value="1"/>
</dbReference>
<dbReference type="AlphaFoldDB" id="A0A518G0W7"/>
<feature type="domain" description="PDZ" evidence="1">
    <location>
        <begin position="38"/>
        <end position="117"/>
    </location>
</feature>
<dbReference type="SUPFAM" id="SSF50156">
    <property type="entry name" value="PDZ domain-like"/>
    <property type="match status" value="1"/>
</dbReference>
<evidence type="ECO:0000313" key="3">
    <source>
        <dbReference type="Proteomes" id="UP000318017"/>
    </source>
</evidence>
<evidence type="ECO:0000259" key="1">
    <source>
        <dbReference type="PROSITE" id="PS50106"/>
    </source>
</evidence>
<keyword evidence="3" id="KW-1185">Reference proteome</keyword>
<dbReference type="Proteomes" id="UP000318017">
    <property type="component" value="Chromosome"/>
</dbReference>